<keyword evidence="5 7" id="KW-1133">Transmembrane helix</keyword>
<keyword evidence="3" id="KW-1003">Cell membrane</keyword>
<keyword evidence="6 7" id="KW-0472">Membrane</keyword>
<dbReference type="PROSITE" id="PS50928">
    <property type="entry name" value="ABC_TM1"/>
    <property type="match status" value="1"/>
</dbReference>
<dbReference type="SUPFAM" id="SSF161098">
    <property type="entry name" value="MetI-like"/>
    <property type="match status" value="1"/>
</dbReference>
<dbReference type="CDD" id="cd06261">
    <property type="entry name" value="TM_PBP2"/>
    <property type="match status" value="1"/>
</dbReference>
<evidence type="ECO:0000313" key="9">
    <source>
        <dbReference type="EMBL" id="CAH1217081.1"/>
    </source>
</evidence>
<evidence type="ECO:0000256" key="2">
    <source>
        <dbReference type="ARBA" id="ARBA00022448"/>
    </source>
</evidence>
<evidence type="ECO:0000313" key="10">
    <source>
        <dbReference type="Proteomes" id="UP000838821"/>
    </source>
</evidence>
<dbReference type="Gene3D" id="1.10.3720.10">
    <property type="entry name" value="MetI-like"/>
    <property type="match status" value="1"/>
</dbReference>
<gene>
    <name evidence="9" type="primary">ngcG_9</name>
    <name evidence="9" type="ORF">PAECIP111891_04547</name>
</gene>
<proteinExistence type="inferred from homology"/>
<feature type="transmembrane region" description="Helical" evidence="7">
    <location>
        <begin position="140"/>
        <end position="163"/>
    </location>
</feature>
<evidence type="ECO:0000259" key="8">
    <source>
        <dbReference type="PROSITE" id="PS50928"/>
    </source>
</evidence>
<keyword evidence="2 7" id="KW-0813">Transport</keyword>
<comment type="caution">
    <text evidence="9">The sequence shown here is derived from an EMBL/GenBank/DDBJ whole genome shotgun (WGS) entry which is preliminary data.</text>
</comment>
<dbReference type="PANTHER" id="PTHR43744:SF8">
    <property type="entry name" value="SN-GLYCEROL-3-PHOSPHATE TRANSPORT SYSTEM PERMEASE PROTEIN UGPE"/>
    <property type="match status" value="1"/>
</dbReference>
<organism evidence="9 10">
    <name type="scientific">Paenibacillus allorhizoplanae</name>
    <dbReference type="NCBI Taxonomy" id="2905648"/>
    <lineage>
        <taxon>Bacteria</taxon>
        <taxon>Bacillati</taxon>
        <taxon>Bacillota</taxon>
        <taxon>Bacilli</taxon>
        <taxon>Bacillales</taxon>
        <taxon>Paenibacillaceae</taxon>
        <taxon>Paenibacillus</taxon>
    </lineage>
</organism>
<reference evidence="9" key="1">
    <citation type="submission" date="2022-01" db="EMBL/GenBank/DDBJ databases">
        <authorList>
            <person name="Criscuolo A."/>
        </authorList>
    </citation>
    <scope>NUCLEOTIDE SEQUENCE</scope>
    <source>
        <strain evidence="9">CIP111891</strain>
    </source>
</reference>
<evidence type="ECO:0000256" key="3">
    <source>
        <dbReference type="ARBA" id="ARBA00022475"/>
    </source>
</evidence>
<feature type="transmembrane region" description="Helical" evidence="7">
    <location>
        <begin position="243"/>
        <end position="264"/>
    </location>
</feature>
<feature type="transmembrane region" description="Helical" evidence="7">
    <location>
        <begin position="71"/>
        <end position="94"/>
    </location>
</feature>
<accession>A0ABN8H065</accession>
<dbReference type="PANTHER" id="PTHR43744">
    <property type="entry name" value="ABC TRANSPORTER PERMEASE PROTEIN MG189-RELATED-RELATED"/>
    <property type="match status" value="1"/>
</dbReference>
<comment type="similarity">
    <text evidence="7">Belongs to the binding-protein-dependent transport system permease family.</text>
</comment>
<protein>
    <submittedName>
        <fullName evidence="9">Diacetylchitobiose uptake system permease protein NgcG</fullName>
    </submittedName>
</protein>
<keyword evidence="4 7" id="KW-0812">Transmembrane</keyword>
<evidence type="ECO:0000256" key="7">
    <source>
        <dbReference type="RuleBase" id="RU363032"/>
    </source>
</evidence>
<evidence type="ECO:0000256" key="6">
    <source>
        <dbReference type="ARBA" id="ARBA00023136"/>
    </source>
</evidence>
<keyword evidence="10" id="KW-1185">Reference proteome</keyword>
<dbReference type="RefSeq" id="WP_236290709.1">
    <property type="nucleotide sequence ID" value="NZ_CAKMMW010000015.1"/>
</dbReference>
<feature type="domain" description="ABC transmembrane type-1" evidence="8">
    <location>
        <begin position="72"/>
        <end position="264"/>
    </location>
</feature>
<evidence type="ECO:0000256" key="4">
    <source>
        <dbReference type="ARBA" id="ARBA00022692"/>
    </source>
</evidence>
<dbReference type="InterPro" id="IPR000515">
    <property type="entry name" value="MetI-like"/>
</dbReference>
<dbReference type="Pfam" id="PF00528">
    <property type="entry name" value="BPD_transp_1"/>
    <property type="match status" value="1"/>
</dbReference>
<dbReference type="EMBL" id="CAKMMW010000015">
    <property type="protein sequence ID" value="CAH1217081.1"/>
    <property type="molecule type" value="Genomic_DNA"/>
</dbReference>
<dbReference type="InterPro" id="IPR035906">
    <property type="entry name" value="MetI-like_sf"/>
</dbReference>
<dbReference type="Proteomes" id="UP000838821">
    <property type="component" value="Unassembled WGS sequence"/>
</dbReference>
<evidence type="ECO:0000256" key="1">
    <source>
        <dbReference type="ARBA" id="ARBA00004651"/>
    </source>
</evidence>
<comment type="subcellular location">
    <subcellularLocation>
        <location evidence="1 7">Cell membrane</location>
        <topology evidence="1 7">Multi-pass membrane protein</topology>
    </subcellularLocation>
</comment>
<sequence length="278" mass="31061">MKRKLLRVPLFALHTLLIGIGIIWIYPFIWMIAASFKTNNEYITSGITLLPHKFQFANYKRAWETAHFSVYFWNTLIVTVSVVLIVLAVCALTGYAIGRYRFRGRLLFITAVTATMFMPKGYTIIPVYSLVNSLGLNNSLWGVILAEAGSGHILFVLLFVAYFRGLPKELEESAEIDGSGFIRTFASIMLPMAKPIIATTAIMQFMWTWNAFLMPLIFTLSKPGLRTLGVGMFQFVGENTMDWTGMAAAASISLLPILAVFILLQRYFIEGVSGAIKG</sequence>
<feature type="transmembrane region" description="Helical" evidence="7">
    <location>
        <begin position="12"/>
        <end position="33"/>
    </location>
</feature>
<feature type="transmembrane region" description="Helical" evidence="7">
    <location>
        <begin position="106"/>
        <end position="128"/>
    </location>
</feature>
<name>A0ABN8H065_9BACL</name>
<evidence type="ECO:0000256" key="5">
    <source>
        <dbReference type="ARBA" id="ARBA00022989"/>
    </source>
</evidence>